<organism evidence="13">
    <name type="scientific">Phaffia rhodozyma</name>
    <name type="common">Yeast</name>
    <name type="synonym">Xanthophyllomyces dendrorhous</name>
    <dbReference type="NCBI Taxonomy" id="264483"/>
    <lineage>
        <taxon>Eukaryota</taxon>
        <taxon>Fungi</taxon>
        <taxon>Dikarya</taxon>
        <taxon>Basidiomycota</taxon>
        <taxon>Agaricomycotina</taxon>
        <taxon>Tremellomycetes</taxon>
        <taxon>Cystofilobasidiales</taxon>
        <taxon>Mrakiaceae</taxon>
        <taxon>Phaffia</taxon>
    </lineage>
</organism>
<sequence>MSTRLDDVAPFLACSWDVLWFIPVARRGYYAVEQETAFGWGWIWVMRVGGKLLGWLSGTKPLQGQVEIHHVVTAGVICSWTAGILAGLVLYLLTLRLTASRQFAKLTWMLYILSPSPGPSISPYTEPMYALLSFSGMLLLAPSHASLAMQRAAVDSIRWKEAVKGLVAVGCFAGATAVRPLGVMNVGYLGWELIVRPLYIQPVTWRKRFLLACLFALSAPAVFAPFVFSQIQLYQQFCLDVPSLNLTPEWCARRMPVVYTYVQEKYWNVGFLRYFTLPQIPNFLLSAPIYILLVYTHFSSLPSLVLPIPFMPRSVFLALNRPSSIIQERWIMPYVIHSIVWSAILFFTSHVQIILRLAQTNPVVWWGAAALVSGRQRSIGRRDRNQDGKDFEMGMGGRVYLGWLVFWIPVSIVLWAGFYPPA</sequence>
<reference evidence="13" key="1">
    <citation type="submission" date="2014-08" db="EMBL/GenBank/DDBJ databases">
        <authorList>
            <person name="Sharma Rahul"/>
            <person name="Thines Marco"/>
        </authorList>
    </citation>
    <scope>NUCLEOTIDE SEQUENCE</scope>
</reference>
<dbReference type="Pfam" id="PF04188">
    <property type="entry name" value="Mannosyl_trans2"/>
    <property type="match status" value="1"/>
</dbReference>
<dbReference type="PANTHER" id="PTHR12468:SF2">
    <property type="entry name" value="GPI MANNOSYLTRANSFERASE 2"/>
    <property type="match status" value="1"/>
</dbReference>
<feature type="transmembrane region" description="Helical" evidence="12">
    <location>
        <begin position="399"/>
        <end position="418"/>
    </location>
</feature>
<name>A0A0F7SS44_PHARH</name>
<evidence type="ECO:0000256" key="6">
    <source>
        <dbReference type="ARBA" id="ARBA00022676"/>
    </source>
</evidence>
<evidence type="ECO:0000256" key="5">
    <source>
        <dbReference type="ARBA" id="ARBA00022502"/>
    </source>
</evidence>
<dbReference type="GO" id="GO:0006506">
    <property type="term" value="P:GPI anchor biosynthetic process"/>
    <property type="evidence" value="ECO:0007669"/>
    <property type="project" value="UniProtKB-UniPathway"/>
</dbReference>
<dbReference type="EC" id="2.4.1.-" evidence="12"/>
<feature type="transmembrane region" description="Helical" evidence="12">
    <location>
        <begin position="330"/>
        <end position="348"/>
    </location>
</feature>
<dbReference type="PANTHER" id="PTHR12468">
    <property type="entry name" value="GPI MANNOSYLTRANSFERASE 2"/>
    <property type="match status" value="1"/>
</dbReference>
<evidence type="ECO:0000256" key="1">
    <source>
        <dbReference type="ARBA" id="ARBA00004477"/>
    </source>
</evidence>
<evidence type="ECO:0000256" key="3">
    <source>
        <dbReference type="ARBA" id="ARBA00008698"/>
    </source>
</evidence>
<accession>A0A0F7SS44</accession>
<keyword evidence="11 12" id="KW-0472">Membrane</keyword>
<comment type="subcellular location">
    <subcellularLocation>
        <location evidence="1 12">Endoplasmic reticulum membrane</location>
        <topology evidence="1 12">Multi-pass membrane protein</topology>
    </subcellularLocation>
</comment>
<dbReference type="GO" id="GO:0004376">
    <property type="term" value="F:GPI mannosyltransferase activity"/>
    <property type="evidence" value="ECO:0007669"/>
    <property type="project" value="InterPro"/>
</dbReference>
<dbReference type="GO" id="GO:0005789">
    <property type="term" value="C:endoplasmic reticulum membrane"/>
    <property type="evidence" value="ECO:0007669"/>
    <property type="project" value="UniProtKB-SubCell"/>
</dbReference>
<evidence type="ECO:0000256" key="9">
    <source>
        <dbReference type="ARBA" id="ARBA00022824"/>
    </source>
</evidence>
<comment type="caution">
    <text evidence="12">Lacks conserved residue(s) required for the propagation of feature annotation.</text>
</comment>
<dbReference type="GO" id="GO:0031501">
    <property type="term" value="C:mannosyltransferase complex"/>
    <property type="evidence" value="ECO:0007669"/>
    <property type="project" value="TreeGrafter"/>
</dbReference>
<evidence type="ECO:0000256" key="8">
    <source>
        <dbReference type="ARBA" id="ARBA00022692"/>
    </source>
</evidence>
<dbReference type="InterPro" id="IPR007315">
    <property type="entry name" value="PIG-V/Gpi18"/>
</dbReference>
<dbReference type="AlphaFoldDB" id="A0A0F7SS44"/>
<keyword evidence="5 12" id="KW-0337">GPI-anchor biosynthesis</keyword>
<dbReference type="GO" id="GO:0000009">
    <property type="term" value="F:alpha-1,6-mannosyltransferase activity"/>
    <property type="evidence" value="ECO:0007669"/>
    <property type="project" value="InterPro"/>
</dbReference>
<keyword evidence="9 12" id="KW-0256">Endoplasmic reticulum</keyword>
<keyword evidence="8 12" id="KW-0812">Transmembrane</keyword>
<proteinExistence type="inferred from homology"/>
<feature type="transmembrane region" description="Helical" evidence="12">
    <location>
        <begin position="209"/>
        <end position="228"/>
    </location>
</feature>
<evidence type="ECO:0000256" key="10">
    <source>
        <dbReference type="ARBA" id="ARBA00022989"/>
    </source>
</evidence>
<comment type="similarity">
    <text evidence="3 12">Belongs to the PIGV family.</text>
</comment>
<comment type="function">
    <text evidence="12">Mannosyltransferase involved in glycosylphosphatidylinositol-anchor biosynthesis.</text>
</comment>
<evidence type="ECO:0000256" key="12">
    <source>
        <dbReference type="RuleBase" id="RU363112"/>
    </source>
</evidence>
<comment type="pathway">
    <text evidence="2 12">Glycolipid biosynthesis; glycosylphosphatidylinositol-anchor biosynthesis.</text>
</comment>
<protein>
    <recommendedName>
        <fullName evidence="4 12">GPI mannosyltransferase 2</fullName>
        <ecNumber evidence="12">2.4.1.-</ecNumber>
    </recommendedName>
</protein>
<feature type="transmembrane region" description="Helical" evidence="12">
    <location>
        <begin position="283"/>
        <end position="310"/>
    </location>
</feature>
<dbReference type="UniPathway" id="UPA00196"/>
<keyword evidence="10 12" id="KW-1133">Transmembrane helix</keyword>
<keyword evidence="6 12" id="KW-0328">Glycosyltransferase</keyword>
<evidence type="ECO:0000256" key="2">
    <source>
        <dbReference type="ARBA" id="ARBA00004687"/>
    </source>
</evidence>
<dbReference type="EMBL" id="LN483142">
    <property type="protein sequence ID" value="CED83330.1"/>
    <property type="molecule type" value="Genomic_DNA"/>
</dbReference>
<keyword evidence="7 12" id="KW-0808">Transferase</keyword>
<evidence type="ECO:0000256" key="4">
    <source>
        <dbReference type="ARBA" id="ARBA00013795"/>
    </source>
</evidence>
<evidence type="ECO:0000313" key="13">
    <source>
        <dbReference type="EMBL" id="CED83330.1"/>
    </source>
</evidence>
<feature type="transmembrane region" description="Helical" evidence="12">
    <location>
        <begin position="71"/>
        <end position="94"/>
    </location>
</feature>
<evidence type="ECO:0000256" key="7">
    <source>
        <dbReference type="ARBA" id="ARBA00022679"/>
    </source>
</evidence>
<evidence type="ECO:0000256" key="11">
    <source>
        <dbReference type="ARBA" id="ARBA00023136"/>
    </source>
</evidence>